<evidence type="ECO:0000256" key="7">
    <source>
        <dbReference type="HAMAP-Rule" id="MF_00107"/>
    </source>
</evidence>
<dbReference type="UniPathway" id="UPA00056">
    <property type="reaction ID" value="UER00095"/>
</dbReference>
<dbReference type="SUPFAM" id="SSF69765">
    <property type="entry name" value="IpsF-like"/>
    <property type="match status" value="1"/>
</dbReference>
<comment type="caution">
    <text evidence="7">Lacks conserved residue(s) required for the propagation of feature annotation.</text>
</comment>
<comment type="catalytic activity">
    <reaction evidence="1 7 8">
        <text>4-CDP-2-C-methyl-D-erythritol 2-phosphate = 2-C-methyl-D-erythritol 2,4-cyclic diphosphate + CMP</text>
        <dbReference type="Rhea" id="RHEA:23864"/>
        <dbReference type="ChEBI" id="CHEBI:57919"/>
        <dbReference type="ChEBI" id="CHEBI:58483"/>
        <dbReference type="ChEBI" id="CHEBI:60377"/>
        <dbReference type="EC" id="4.6.1.12"/>
    </reaction>
</comment>
<dbReference type="AlphaFoldDB" id="A0A2X3L106"/>
<dbReference type="InterPro" id="IPR036571">
    <property type="entry name" value="MECDP_synthase_sf"/>
</dbReference>
<evidence type="ECO:0000313" key="11">
    <source>
        <dbReference type="Proteomes" id="UP000249818"/>
    </source>
</evidence>
<feature type="site" description="Transition state stabilizer" evidence="7">
    <location>
        <position position="135"/>
    </location>
</feature>
<dbReference type="GO" id="GO:0016114">
    <property type="term" value="P:terpenoid biosynthetic process"/>
    <property type="evidence" value="ECO:0007669"/>
    <property type="project" value="InterPro"/>
</dbReference>
<dbReference type="GO" id="GO:0019288">
    <property type="term" value="P:isopentenyl diphosphate biosynthetic process, methylerythritol 4-phosphate pathway"/>
    <property type="evidence" value="ECO:0007669"/>
    <property type="project" value="UniProtKB-UniRule"/>
</dbReference>
<reference evidence="11" key="1">
    <citation type="submission" date="2018-05" db="EMBL/GenBank/DDBJ databases">
        <authorList>
            <person name="Hao L."/>
        </authorList>
    </citation>
    <scope>NUCLEOTIDE SEQUENCE [LARGE SCALE GENOMIC DNA]</scope>
</reference>
<accession>A0A2X3L106</accession>
<dbReference type="NCBIfam" id="TIGR00151">
    <property type="entry name" value="ispF"/>
    <property type="match status" value="1"/>
</dbReference>
<dbReference type="KEGG" id="bana:BARAN1_0845"/>
<evidence type="ECO:0000256" key="1">
    <source>
        <dbReference type="ARBA" id="ARBA00000200"/>
    </source>
</evidence>
<feature type="binding site" evidence="7">
    <location>
        <position position="10"/>
    </location>
    <ligand>
        <name>a divalent metal cation</name>
        <dbReference type="ChEBI" id="CHEBI:60240"/>
    </ligand>
</feature>
<feature type="binding site" evidence="7">
    <location>
        <begin position="10"/>
        <end position="12"/>
    </location>
    <ligand>
        <name>4-CDP-2-C-methyl-D-erythritol 2-phosphate</name>
        <dbReference type="ChEBI" id="CHEBI:57919"/>
    </ligand>
</feature>
<dbReference type="Proteomes" id="UP000249818">
    <property type="component" value="Chromosome BARAN1"/>
</dbReference>
<comment type="similarity">
    <text evidence="7 8">Belongs to the IspF family.</text>
</comment>
<protein>
    <recommendedName>
        <fullName evidence="3 7">2-C-methyl-D-erythritol 2,4-cyclodiphosphate synthase</fullName>
        <shortName evidence="7">MECDP-synthase</shortName>
        <shortName evidence="7">MECPP-synthase</shortName>
        <shortName evidence="7">MECPS</shortName>
        <ecNumber evidence="3 7">4.6.1.12</ecNumber>
    </recommendedName>
</protein>
<evidence type="ECO:0000256" key="6">
    <source>
        <dbReference type="ARBA" id="ARBA00023239"/>
    </source>
</evidence>
<feature type="binding site" evidence="7">
    <location>
        <position position="144"/>
    </location>
    <ligand>
        <name>4-CDP-2-C-methyl-D-erythritol 2-phosphate</name>
        <dbReference type="ChEBI" id="CHEBI:57919"/>
    </ligand>
</feature>
<proteinExistence type="inferred from homology"/>
<feature type="binding site" evidence="7">
    <location>
        <begin position="134"/>
        <end position="137"/>
    </location>
    <ligand>
        <name>4-CDP-2-C-methyl-D-erythritol 2-phosphate</name>
        <dbReference type="ChEBI" id="CHEBI:57919"/>
    </ligand>
</feature>
<dbReference type="PROSITE" id="PS01350">
    <property type="entry name" value="ISPF"/>
    <property type="match status" value="1"/>
</dbReference>
<evidence type="ECO:0000259" key="9">
    <source>
        <dbReference type="Pfam" id="PF02542"/>
    </source>
</evidence>
<dbReference type="EC" id="4.6.1.12" evidence="3 7"/>
<keyword evidence="4 7" id="KW-0479">Metal-binding</keyword>
<keyword evidence="5 7" id="KW-0414">Isoprene biosynthesis</keyword>
<dbReference type="HAMAP" id="MF_00107">
    <property type="entry name" value="IspF"/>
    <property type="match status" value="1"/>
</dbReference>
<dbReference type="Pfam" id="PF02542">
    <property type="entry name" value="YgbB"/>
    <property type="match status" value="1"/>
</dbReference>
<evidence type="ECO:0000256" key="5">
    <source>
        <dbReference type="ARBA" id="ARBA00023229"/>
    </source>
</evidence>
<evidence type="ECO:0000256" key="8">
    <source>
        <dbReference type="RuleBase" id="RU004395"/>
    </source>
</evidence>
<evidence type="ECO:0000256" key="4">
    <source>
        <dbReference type="ARBA" id="ARBA00022723"/>
    </source>
</evidence>
<dbReference type="PANTHER" id="PTHR43181">
    <property type="entry name" value="2-C-METHYL-D-ERYTHRITOL 2,4-CYCLODIPHOSPHATE SYNTHASE, CHLOROPLASTIC"/>
    <property type="match status" value="1"/>
</dbReference>
<evidence type="ECO:0000256" key="3">
    <source>
        <dbReference type="ARBA" id="ARBA00012579"/>
    </source>
</evidence>
<dbReference type="Gene3D" id="3.30.1330.50">
    <property type="entry name" value="2-C-methyl-D-erythritol 2,4-cyclodiphosphate synthase"/>
    <property type="match status" value="1"/>
</dbReference>
<feature type="binding site" evidence="7">
    <location>
        <begin position="36"/>
        <end position="37"/>
    </location>
    <ligand>
        <name>4-CDP-2-C-methyl-D-erythritol 2-phosphate</name>
        <dbReference type="ChEBI" id="CHEBI:57919"/>
    </ligand>
</feature>
<dbReference type="InterPro" id="IPR020555">
    <property type="entry name" value="MECDP_synthase_CS"/>
</dbReference>
<keyword evidence="11" id="KW-1185">Reference proteome</keyword>
<sequence>MDIRIGLGIDFHRFAPERDLILGGVVIPHSLGLDGHSDADVLLHALCDALLGAAALGDIGHHFPTTDPAYEGISSLELLRRTIALLAAAGYEPQQVDAVVVAERPVLAPYVPTMRERIAAVLGADVSAVSVKATTPEGIGALGRGEGIGAWAVALIIRTGGGDPGT</sequence>
<dbReference type="CDD" id="cd00554">
    <property type="entry name" value="MECDP_synthase"/>
    <property type="match status" value="1"/>
</dbReference>
<name>A0A2X3L106_9BACT</name>
<evidence type="ECO:0000313" key="10">
    <source>
        <dbReference type="EMBL" id="SQD92869.1"/>
    </source>
</evidence>
<dbReference type="PANTHER" id="PTHR43181:SF1">
    <property type="entry name" value="2-C-METHYL-D-ERYTHRITOL 2,4-CYCLODIPHOSPHATE SYNTHASE, CHLOROPLASTIC"/>
    <property type="match status" value="1"/>
</dbReference>
<comment type="function">
    <text evidence="7">Involved in the biosynthesis of isopentenyl diphosphate (IPP) and dimethylallyl diphosphate (DMAPP), two major building blocks of isoprenoid compounds. Catalyzes the conversion of 4-diphosphocytidyl-2-C-methyl-D-erythritol 2-phosphate (CDP-ME2P) to 2-C-methyl-D-erythritol 2,4-cyclodiphosphate (ME-CPP) with a corresponding release of cytidine 5-monophosphate (CMP).</text>
</comment>
<dbReference type="GO" id="GO:0046872">
    <property type="term" value="F:metal ion binding"/>
    <property type="evidence" value="ECO:0007669"/>
    <property type="project" value="UniProtKB-KW"/>
</dbReference>
<organism evidence="10 11">
    <name type="scientific">Candidatus Bipolaricaulis anaerobius</name>
    <dbReference type="NCBI Taxonomy" id="2026885"/>
    <lineage>
        <taxon>Bacteria</taxon>
        <taxon>Candidatus Bipolaricaulota</taxon>
        <taxon>Candidatus Bipolaricaulia</taxon>
        <taxon>Candidatus Bipolaricaulales</taxon>
        <taxon>Candidatus Bipolaricaulaceae</taxon>
        <taxon>Candidatus Bipolaricaulis</taxon>
    </lineage>
</organism>
<feature type="binding site" evidence="7">
    <location>
        <begin position="58"/>
        <end position="60"/>
    </location>
    <ligand>
        <name>4-CDP-2-C-methyl-D-erythritol 2-phosphate</name>
        <dbReference type="ChEBI" id="CHEBI:57919"/>
    </ligand>
</feature>
<feature type="binding site" evidence="7">
    <location>
        <position position="44"/>
    </location>
    <ligand>
        <name>a divalent metal cation</name>
        <dbReference type="ChEBI" id="CHEBI:60240"/>
    </ligand>
</feature>
<dbReference type="GO" id="GO:0008685">
    <property type="term" value="F:2-C-methyl-D-erythritol 2,4-cyclodiphosphate synthase activity"/>
    <property type="evidence" value="ECO:0007669"/>
    <property type="project" value="UniProtKB-UniRule"/>
</dbReference>
<evidence type="ECO:0000256" key="2">
    <source>
        <dbReference type="ARBA" id="ARBA00004709"/>
    </source>
</evidence>
<gene>
    <name evidence="7 10" type="primary">ispF</name>
    <name evidence="10" type="ORF">BARAN1_0845</name>
</gene>
<feature type="domain" description="2-C-methyl-D-erythritol 2,4-cyclodiphosphate synthase" evidence="9">
    <location>
        <begin position="3"/>
        <end position="156"/>
    </location>
</feature>
<keyword evidence="6 7" id="KW-0456">Lyase</keyword>
<feature type="binding site" evidence="7">
    <location>
        <position position="12"/>
    </location>
    <ligand>
        <name>a divalent metal cation</name>
        <dbReference type="ChEBI" id="CHEBI:60240"/>
    </ligand>
</feature>
<feature type="site" description="Transition state stabilizer" evidence="7">
    <location>
        <position position="36"/>
    </location>
</feature>
<comment type="subunit">
    <text evidence="7">Homotrimer.</text>
</comment>
<comment type="cofactor">
    <cofactor evidence="7">
        <name>a divalent metal cation</name>
        <dbReference type="ChEBI" id="CHEBI:60240"/>
    </cofactor>
    <text evidence="7">Binds 1 divalent metal cation per subunit.</text>
</comment>
<dbReference type="EMBL" id="LS483254">
    <property type="protein sequence ID" value="SQD92869.1"/>
    <property type="molecule type" value="Genomic_DNA"/>
</dbReference>
<dbReference type="InterPro" id="IPR003526">
    <property type="entry name" value="MECDP_synthase"/>
</dbReference>
<comment type="pathway">
    <text evidence="2 7">Isoprenoid biosynthesis; isopentenyl diphosphate biosynthesis via DXP pathway; isopentenyl diphosphate from 1-deoxy-D-xylulose 5-phosphate: step 4/6.</text>
</comment>